<evidence type="ECO:0000256" key="1">
    <source>
        <dbReference type="SAM" id="Phobius"/>
    </source>
</evidence>
<sequence>MSVSTVFVTAKATSTRRRVIEKKQHTSGLELAANLTHIVATAASPTTLDTDTNNSSARLTVGGTSAAIHKDLFVFLSGSSFFYFLLSLFVDLIVTIPAMENLWSTFYQWFCTLLRPAAANLEKKK</sequence>
<dbReference type="AlphaFoldDB" id="A0ABD1Q2U5"/>
<dbReference type="Proteomes" id="UP001604336">
    <property type="component" value="Unassembled WGS sequence"/>
</dbReference>
<evidence type="ECO:0000313" key="2">
    <source>
        <dbReference type="EMBL" id="KAL2470510.1"/>
    </source>
</evidence>
<reference evidence="3" key="1">
    <citation type="submission" date="2024-07" db="EMBL/GenBank/DDBJ databases">
        <title>Two chromosome-level genome assemblies of Korean endemic species Abeliophyllum distichum and Forsythia ovata (Oleaceae).</title>
        <authorList>
            <person name="Jang H."/>
        </authorList>
    </citation>
    <scope>NUCLEOTIDE SEQUENCE [LARGE SCALE GENOMIC DNA]</scope>
</reference>
<keyword evidence="3" id="KW-1185">Reference proteome</keyword>
<keyword evidence="1" id="KW-0472">Membrane</keyword>
<protein>
    <submittedName>
        <fullName evidence="2">SUN domain-containing protein 2-like</fullName>
    </submittedName>
</protein>
<keyword evidence="1" id="KW-0812">Transmembrane</keyword>
<evidence type="ECO:0000313" key="3">
    <source>
        <dbReference type="Proteomes" id="UP001604336"/>
    </source>
</evidence>
<proteinExistence type="predicted"/>
<feature type="transmembrane region" description="Helical" evidence="1">
    <location>
        <begin position="72"/>
        <end position="94"/>
    </location>
</feature>
<accession>A0ABD1Q2U5</accession>
<keyword evidence="1" id="KW-1133">Transmembrane helix</keyword>
<comment type="caution">
    <text evidence="2">The sequence shown here is derived from an EMBL/GenBank/DDBJ whole genome shotgun (WGS) entry which is preliminary data.</text>
</comment>
<dbReference type="EMBL" id="JBFOLK010000012">
    <property type="protein sequence ID" value="KAL2470510.1"/>
    <property type="molecule type" value="Genomic_DNA"/>
</dbReference>
<gene>
    <name evidence="2" type="ORF">Adt_38646</name>
</gene>
<organism evidence="2 3">
    <name type="scientific">Abeliophyllum distichum</name>
    <dbReference type="NCBI Taxonomy" id="126358"/>
    <lineage>
        <taxon>Eukaryota</taxon>
        <taxon>Viridiplantae</taxon>
        <taxon>Streptophyta</taxon>
        <taxon>Embryophyta</taxon>
        <taxon>Tracheophyta</taxon>
        <taxon>Spermatophyta</taxon>
        <taxon>Magnoliopsida</taxon>
        <taxon>eudicotyledons</taxon>
        <taxon>Gunneridae</taxon>
        <taxon>Pentapetalae</taxon>
        <taxon>asterids</taxon>
        <taxon>lamiids</taxon>
        <taxon>Lamiales</taxon>
        <taxon>Oleaceae</taxon>
        <taxon>Forsythieae</taxon>
        <taxon>Abeliophyllum</taxon>
    </lineage>
</organism>
<name>A0ABD1Q2U5_9LAMI</name>